<evidence type="ECO:0000256" key="3">
    <source>
        <dbReference type="ARBA" id="ARBA00022840"/>
    </source>
</evidence>
<dbReference type="EMBL" id="JABBJJ010000133">
    <property type="protein sequence ID" value="NMO18355.1"/>
    <property type="molecule type" value="Genomic_DNA"/>
</dbReference>
<evidence type="ECO:0000256" key="1">
    <source>
        <dbReference type="ARBA" id="ARBA00022448"/>
    </source>
</evidence>
<feature type="domain" description="ABC transporter" evidence="4">
    <location>
        <begin position="24"/>
        <end position="261"/>
    </location>
</feature>
<keyword evidence="2" id="KW-0547">Nucleotide-binding</keyword>
<dbReference type="Proteomes" id="UP000518300">
    <property type="component" value="Unassembled WGS sequence"/>
</dbReference>
<dbReference type="InterPro" id="IPR017871">
    <property type="entry name" value="ABC_transporter-like_CS"/>
</dbReference>
<gene>
    <name evidence="5" type="ORF">HG543_26355</name>
</gene>
<comment type="caution">
    <text evidence="5">The sequence shown here is derived from an EMBL/GenBank/DDBJ whole genome shotgun (WGS) entry which is preliminary data.</text>
</comment>
<evidence type="ECO:0000313" key="6">
    <source>
        <dbReference type="Proteomes" id="UP000518300"/>
    </source>
</evidence>
<organism evidence="5 6">
    <name type="scientific">Pyxidicoccus fallax</name>
    <dbReference type="NCBI Taxonomy" id="394095"/>
    <lineage>
        <taxon>Bacteria</taxon>
        <taxon>Pseudomonadati</taxon>
        <taxon>Myxococcota</taxon>
        <taxon>Myxococcia</taxon>
        <taxon>Myxococcales</taxon>
        <taxon>Cystobacterineae</taxon>
        <taxon>Myxococcaceae</taxon>
        <taxon>Pyxidicoccus</taxon>
    </lineage>
</organism>
<dbReference type="PROSITE" id="PS50893">
    <property type="entry name" value="ABC_TRANSPORTER_2"/>
    <property type="match status" value="1"/>
</dbReference>
<dbReference type="Pfam" id="PF00005">
    <property type="entry name" value="ABC_tran"/>
    <property type="match status" value="1"/>
</dbReference>
<keyword evidence="6" id="KW-1185">Reference proteome</keyword>
<dbReference type="Gene3D" id="3.40.50.300">
    <property type="entry name" value="P-loop containing nucleotide triphosphate hydrolases"/>
    <property type="match status" value="1"/>
</dbReference>
<dbReference type="GO" id="GO:0005524">
    <property type="term" value="F:ATP binding"/>
    <property type="evidence" value="ECO:0007669"/>
    <property type="project" value="UniProtKB-KW"/>
</dbReference>
<dbReference type="InterPro" id="IPR003439">
    <property type="entry name" value="ABC_transporter-like_ATP-bd"/>
</dbReference>
<dbReference type="InterPro" id="IPR027417">
    <property type="entry name" value="P-loop_NTPase"/>
</dbReference>
<proteinExistence type="predicted"/>
<dbReference type="AlphaFoldDB" id="A0A848LKQ2"/>
<sequence length="273" mass="30107">MRLARSQEPAAFDFRKPTPGEQLIHFEHLTKSFGPKRVYDDLELDVRAGETLVVMGGSGTGKSVLLKCLIGLMRPDTGRVLFQGHDLTRFTEEQFIGVRRHVAMVFQGAALFDSLTVGENVAYPLREHFPDMPEDEVRQRVAEKLTLVNLPGTEKLMPSDLSGGMKKRVGLARAIATDAEVILWDEPTTGLDPVTTQSINELINSMKTKLGVTSIVVTHDMVSAFAVGDRLAMLANRRIVQVGTREEVRRSTVPEVRAFLDARRAELVPGGAS</sequence>
<name>A0A848LKQ2_9BACT</name>
<dbReference type="SMART" id="SM00382">
    <property type="entry name" value="AAA"/>
    <property type="match status" value="1"/>
</dbReference>
<dbReference type="GO" id="GO:0016887">
    <property type="term" value="F:ATP hydrolysis activity"/>
    <property type="evidence" value="ECO:0007669"/>
    <property type="project" value="InterPro"/>
</dbReference>
<keyword evidence="3 5" id="KW-0067">ATP-binding</keyword>
<evidence type="ECO:0000256" key="2">
    <source>
        <dbReference type="ARBA" id="ARBA00022741"/>
    </source>
</evidence>
<dbReference type="InterPro" id="IPR003593">
    <property type="entry name" value="AAA+_ATPase"/>
</dbReference>
<keyword evidence="1" id="KW-0813">Transport</keyword>
<dbReference type="PROSITE" id="PS00211">
    <property type="entry name" value="ABC_TRANSPORTER_1"/>
    <property type="match status" value="1"/>
</dbReference>
<evidence type="ECO:0000259" key="4">
    <source>
        <dbReference type="PROSITE" id="PS50893"/>
    </source>
</evidence>
<protein>
    <submittedName>
        <fullName evidence="5">ABC transporter ATP-binding protein</fullName>
    </submittedName>
</protein>
<evidence type="ECO:0000313" key="5">
    <source>
        <dbReference type="EMBL" id="NMO18355.1"/>
    </source>
</evidence>
<reference evidence="5 6" key="1">
    <citation type="submission" date="2020-04" db="EMBL/GenBank/DDBJ databases">
        <title>Draft genome of Pyxidicoccus fallax type strain.</title>
        <authorList>
            <person name="Whitworth D.E."/>
        </authorList>
    </citation>
    <scope>NUCLEOTIDE SEQUENCE [LARGE SCALE GENOMIC DNA]</scope>
    <source>
        <strain evidence="5 6">DSM 14698</strain>
    </source>
</reference>
<dbReference type="SUPFAM" id="SSF52540">
    <property type="entry name" value="P-loop containing nucleoside triphosphate hydrolases"/>
    <property type="match status" value="1"/>
</dbReference>
<accession>A0A848LKQ2</accession>
<dbReference type="CDD" id="cd03261">
    <property type="entry name" value="ABC_Org_Solvent_Resistant"/>
    <property type="match status" value="1"/>
</dbReference>
<dbReference type="PANTHER" id="PTHR43023">
    <property type="entry name" value="PROTEIN TRIGALACTOSYLDIACYLGLYCEROL 3, CHLOROPLASTIC"/>
    <property type="match status" value="1"/>
</dbReference>
<dbReference type="PANTHER" id="PTHR43023:SF6">
    <property type="entry name" value="INTERMEMBRANE PHOSPHOLIPID TRANSPORT SYSTEM ATP-BINDING PROTEIN MLAF"/>
    <property type="match status" value="1"/>
</dbReference>
<dbReference type="RefSeq" id="WP_169347624.1">
    <property type="nucleotide sequence ID" value="NZ_JABBJJ010000133.1"/>
</dbReference>